<dbReference type="AlphaFoldDB" id="A0AAV7GYA2"/>
<gene>
    <name evidence="1" type="ORF">IEQ34_011122</name>
</gene>
<organism evidence="1 2">
    <name type="scientific">Dendrobium chrysotoxum</name>
    <name type="common">Orchid</name>
    <dbReference type="NCBI Taxonomy" id="161865"/>
    <lineage>
        <taxon>Eukaryota</taxon>
        <taxon>Viridiplantae</taxon>
        <taxon>Streptophyta</taxon>
        <taxon>Embryophyta</taxon>
        <taxon>Tracheophyta</taxon>
        <taxon>Spermatophyta</taxon>
        <taxon>Magnoliopsida</taxon>
        <taxon>Liliopsida</taxon>
        <taxon>Asparagales</taxon>
        <taxon>Orchidaceae</taxon>
        <taxon>Epidendroideae</taxon>
        <taxon>Malaxideae</taxon>
        <taxon>Dendrobiinae</taxon>
        <taxon>Dendrobium</taxon>
    </lineage>
</organism>
<keyword evidence="2" id="KW-1185">Reference proteome</keyword>
<dbReference type="Proteomes" id="UP000775213">
    <property type="component" value="Unassembled WGS sequence"/>
</dbReference>
<evidence type="ECO:0000313" key="2">
    <source>
        <dbReference type="Proteomes" id="UP000775213"/>
    </source>
</evidence>
<name>A0AAV7GYA2_DENCH</name>
<protein>
    <submittedName>
        <fullName evidence="1">Uncharacterized protein</fullName>
    </submittedName>
</protein>
<proteinExistence type="predicted"/>
<comment type="caution">
    <text evidence="1">The sequence shown here is derived from an EMBL/GenBank/DDBJ whole genome shotgun (WGS) entry which is preliminary data.</text>
</comment>
<evidence type="ECO:0000313" key="1">
    <source>
        <dbReference type="EMBL" id="KAH0460459.1"/>
    </source>
</evidence>
<accession>A0AAV7GYA2</accession>
<dbReference type="EMBL" id="JAGFBR010000010">
    <property type="protein sequence ID" value="KAH0460459.1"/>
    <property type="molecule type" value="Genomic_DNA"/>
</dbReference>
<sequence length="208" mass="21316">MPTTVVDPAAVYMGYVGSAQEVHVGPSLNLVDPTPLSISSGLVVPAINPVPCPPSPPSSNVDVVVGVEDDGAPNNDGIWAGNDMLVGNLLVVASSIEHVAPLNDGDNPCLVNSLASPIASYSAVGVSGSLYGNLHLVVNDDVYPLGNLVSDAPIGSPNELSDVPINNVISDVPLVNVPIELISSVDLNAQVMGKCLDQIDWLDFSSSS</sequence>
<reference evidence="1 2" key="1">
    <citation type="journal article" date="2021" name="Hortic Res">
        <title>Chromosome-scale assembly of the Dendrobium chrysotoxum genome enhances the understanding of orchid evolution.</title>
        <authorList>
            <person name="Zhang Y."/>
            <person name="Zhang G.Q."/>
            <person name="Zhang D."/>
            <person name="Liu X.D."/>
            <person name="Xu X.Y."/>
            <person name="Sun W.H."/>
            <person name="Yu X."/>
            <person name="Zhu X."/>
            <person name="Wang Z.W."/>
            <person name="Zhao X."/>
            <person name="Zhong W.Y."/>
            <person name="Chen H."/>
            <person name="Yin W.L."/>
            <person name="Huang T."/>
            <person name="Niu S.C."/>
            <person name="Liu Z.J."/>
        </authorList>
    </citation>
    <scope>NUCLEOTIDE SEQUENCE [LARGE SCALE GENOMIC DNA]</scope>
    <source>
        <strain evidence="1">Lindl</strain>
    </source>
</reference>